<evidence type="ECO:0000313" key="1">
    <source>
        <dbReference type="EMBL" id="MPC33252.1"/>
    </source>
</evidence>
<name>A0A5B7EGI7_PORTR</name>
<sequence>MQSHTTANAAITTATPVNKNVLFLVGFGCDMKNCYIATMALFVQERRAKAGAVVRLKITYC</sequence>
<proteinExistence type="predicted"/>
<gene>
    <name evidence="1" type="ORF">E2C01_026596</name>
</gene>
<accession>A0A5B7EGI7</accession>
<evidence type="ECO:0000313" key="2">
    <source>
        <dbReference type="Proteomes" id="UP000324222"/>
    </source>
</evidence>
<reference evidence="1 2" key="1">
    <citation type="submission" date="2019-05" db="EMBL/GenBank/DDBJ databases">
        <title>Another draft genome of Portunus trituberculatus and its Hox gene families provides insights of decapod evolution.</title>
        <authorList>
            <person name="Jeong J.-H."/>
            <person name="Song I."/>
            <person name="Kim S."/>
            <person name="Choi T."/>
            <person name="Kim D."/>
            <person name="Ryu S."/>
            <person name="Kim W."/>
        </authorList>
    </citation>
    <scope>NUCLEOTIDE SEQUENCE [LARGE SCALE GENOMIC DNA]</scope>
    <source>
        <tissue evidence="1">Muscle</tissue>
    </source>
</reference>
<dbReference type="EMBL" id="VSRR010002791">
    <property type="protein sequence ID" value="MPC33252.1"/>
    <property type="molecule type" value="Genomic_DNA"/>
</dbReference>
<dbReference type="AlphaFoldDB" id="A0A5B7EGI7"/>
<comment type="caution">
    <text evidence="1">The sequence shown here is derived from an EMBL/GenBank/DDBJ whole genome shotgun (WGS) entry which is preliminary data.</text>
</comment>
<organism evidence="1 2">
    <name type="scientific">Portunus trituberculatus</name>
    <name type="common">Swimming crab</name>
    <name type="synonym">Neptunus trituberculatus</name>
    <dbReference type="NCBI Taxonomy" id="210409"/>
    <lineage>
        <taxon>Eukaryota</taxon>
        <taxon>Metazoa</taxon>
        <taxon>Ecdysozoa</taxon>
        <taxon>Arthropoda</taxon>
        <taxon>Crustacea</taxon>
        <taxon>Multicrustacea</taxon>
        <taxon>Malacostraca</taxon>
        <taxon>Eumalacostraca</taxon>
        <taxon>Eucarida</taxon>
        <taxon>Decapoda</taxon>
        <taxon>Pleocyemata</taxon>
        <taxon>Brachyura</taxon>
        <taxon>Eubrachyura</taxon>
        <taxon>Portunoidea</taxon>
        <taxon>Portunidae</taxon>
        <taxon>Portuninae</taxon>
        <taxon>Portunus</taxon>
    </lineage>
</organism>
<dbReference type="Proteomes" id="UP000324222">
    <property type="component" value="Unassembled WGS sequence"/>
</dbReference>
<protein>
    <submittedName>
        <fullName evidence="1">Uncharacterized protein</fullName>
    </submittedName>
</protein>
<keyword evidence="2" id="KW-1185">Reference proteome</keyword>